<evidence type="ECO:0000313" key="2">
    <source>
        <dbReference type="Proteomes" id="UP000005551"/>
    </source>
</evidence>
<proteinExistence type="predicted"/>
<protein>
    <submittedName>
        <fullName evidence="1">Uncharacterized protein</fullName>
    </submittedName>
</protein>
<gene>
    <name evidence="1" type="ORF">A3SI_15036</name>
</gene>
<keyword evidence="2" id="KW-1185">Reference proteome</keyword>
<evidence type="ECO:0000313" key="1">
    <source>
        <dbReference type="EMBL" id="EIM74763.1"/>
    </source>
</evidence>
<name>I5BYW1_9BACT</name>
<reference evidence="1 2" key="1">
    <citation type="submission" date="2012-05" db="EMBL/GenBank/DDBJ databases">
        <title>Genome sequence of Nitritalea halalkaliphila LW7.</title>
        <authorList>
            <person name="Jangir P.K."/>
            <person name="Singh A."/>
            <person name="Shivaji S."/>
            <person name="Sharma R."/>
        </authorList>
    </citation>
    <scope>NUCLEOTIDE SEQUENCE [LARGE SCALE GENOMIC DNA]</scope>
    <source>
        <strain evidence="1 2">LW7</strain>
    </source>
</reference>
<sequence length="66" mass="7436">MCIMQHEKVVADHHGGQAHSYFRVVVVPKMFIKKRTGGDHQQQGHKGNNQPNGCCGMFPVLFFGRI</sequence>
<dbReference type="Proteomes" id="UP000005551">
    <property type="component" value="Unassembled WGS sequence"/>
</dbReference>
<comment type="caution">
    <text evidence="1">The sequence shown here is derived from an EMBL/GenBank/DDBJ whole genome shotgun (WGS) entry which is preliminary data.</text>
</comment>
<dbReference type="EMBL" id="AJYA01000039">
    <property type="protein sequence ID" value="EIM74763.1"/>
    <property type="molecule type" value="Genomic_DNA"/>
</dbReference>
<dbReference type="AlphaFoldDB" id="I5BYW1"/>
<organism evidence="1 2">
    <name type="scientific">Nitritalea halalkaliphila LW7</name>
    <dbReference type="NCBI Taxonomy" id="1189621"/>
    <lineage>
        <taxon>Bacteria</taxon>
        <taxon>Pseudomonadati</taxon>
        <taxon>Bacteroidota</taxon>
        <taxon>Cytophagia</taxon>
        <taxon>Cytophagales</taxon>
        <taxon>Cyclobacteriaceae</taxon>
        <taxon>Nitritalea</taxon>
    </lineage>
</organism>
<accession>I5BYW1</accession>